<name>A0A6N4SRF1_CYTH3</name>
<evidence type="ECO:0000259" key="1">
    <source>
        <dbReference type="Pfam" id="PF18962"/>
    </source>
</evidence>
<dbReference type="Proteomes" id="UP000001822">
    <property type="component" value="Chromosome"/>
</dbReference>
<protein>
    <recommendedName>
        <fullName evidence="1">Secretion system C-terminal sorting domain-containing protein</fullName>
    </recommendedName>
</protein>
<dbReference type="Pfam" id="PF14717">
    <property type="entry name" value="DUF4465"/>
    <property type="match status" value="1"/>
</dbReference>
<evidence type="ECO:0000313" key="2">
    <source>
        <dbReference type="EMBL" id="ABG58878.1"/>
    </source>
</evidence>
<feature type="domain" description="Secretion system C-terminal sorting" evidence="1">
    <location>
        <begin position="476"/>
        <end position="542"/>
    </location>
</feature>
<dbReference type="InterPro" id="IPR026444">
    <property type="entry name" value="Secre_tail"/>
</dbReference>
<dbReference type="Pfam" id="PF18962">
    <property type="entry name" value="Por_Secre_tail"/>
    <property type="match status" value="1"/>
</dbReference>
<dbReference type="Gene3D" id="2.60.120.1350">
    <property type="entry name" value="Protein of unknown function DUF4465"/>
    <property type="match status" value="1"/>
</dbReference>
<gene>
    <name evidence="2" type="ordered locus">CHU_1608</name>
</gene>
<dbReference type="EMBL" id="CP000383">
    <property type="protein sequence ID" value="ABG58878.1"/>
    <property type="molecule type" value="Genomic_DNA"/>
</dbReference>
<dbReference type="InterPro" id="IPR027828">
    <property type="entry name" value="DUF4465"/>
</dbReference>
<dbReference type="KEGG" id="chu:CHU_1608"/>
<dbReference type="OrthoDB" id="9792152at2"/>
<sequence length="545" mass="58653">MKKLFTSLLLLTQSVVGFTQITSTFESLPLDQTGYWIGADKSGGFTDGNAYFKNNYSTEYGDGYWEGGFAYSNHTDVTTAGFTNQYSVYTGSGVGHSGKFAIGKDQAIVQLKNEAKKSPVTGFYVANTTYAVLDMKNGTPTISKKFGGASGNDPDYFQLAITGFRNNAVISDTVKIKLADYTFTDNAKDYILDRWKWVDLRPLGVVDSLIFLLTSSDNGNFGMNTPNYFAIDHFNEPLYDVAVADGSTQALSKDDLLFKSWANAAAVTRGYQDIAVGGALANVGTDDKATLKADGSVVSLGDNGVAILEFQYPVMNGAGPDFAVFENGFNNFSGPGQFLELAFVEVSSDGINYVRFPTVSKTNSLTQIGSFGYTDAALLHNLAGKYVSGYGTPFDLDELKNNTLIDVNNITHVKIIDVIGSVNSGIATKDSLGNPVNDPYPTAFGSGGFDLDAVGVINQNALSTSVKNTSVQIIQVYPNPSSNTFNISLLNQSYVGEQLTIFDSNGILMADQIVSGKDIIDASSWNNGIYYIRVGNTTQKIIKID</sequence>
<reference evidence="2 3" key="1">
    <citation type="journal article" date="2007" name="Appl. Environ. Microbiol.">
        <title>Genome sequence of the cellulolytic gliding bacterium Cytophaga hutchinsonii.</title>
        <authorList>
            <person name="Xie G."/>
            <person name="Bruce D.C."/>
            <person name="Challacombe J.F."/>
            <person name="Chertkov O."/>
            <person name="Detter J.C."/>
            <person name="Gilna P."/>
            <person name="Han C.S."/>
            <person name="Lucas S."/>
            <person name="Misra M."/>
            <person name="Myers G.L."/>
            <person name="Richardson P."/>
            <person name="Tapia R."/>
            <person name="Thayer N."/>
            <person name="Thompson L.S."/>
            <person name="Brettin T.S."/>
            <person name="Henrissat B."/>
            <person name="Wilson D.B."/>
            <person name="McBride M.J."/>
        </authorList>
    </citation>
    <scope>NUCLEOTIDE SEQUENCE [LARGE SCALE GENOMIC DNA]</scope>
    <source>
        <strain evidence="3">ATCC 33406 / DSM 1761 / CIP 103989 / NBRC 15051 / NCIMB 9469 / D465</strain>
    </source>
</reference>
<proteinExistence type="predicted"/>
<organism evidence="2 3">
    <name type="scientific">Cytophaga hutchinsonii (strain ATCC 33406 / DSM 1761 / CIP 103989 / NBRC 15051 / NCIMB 9469 / D465)</name>
    <dbReference type="NCBI Taxonomy" id="269798"/>
    <lineage>
        <taxon>Bacteria</taxon>
        <taxon>Pseudomonadati</taxon>
        <taxon>Bacteroidota</taxon>
        <taxon>Cytophagia</taxon>
        <taxon>Cytophagales</taxon>
        <taxon>Cytophagaceae</taxon>
        <taxon>Cytophaga</taxon>
    </lineage>
</organism>
<accession>A0A6N4SRF1</accession>
<dbReference type="AlphaFoldDB" id="A0A6N4SRF1"/>
<evidence type="ECO:0000313" key="3">
    <source>
        <dbReference type="Proteomes" id="UP000001822"/>
    </source>
</evidence>
<dbReference type="RefSeq" id="WP_011584993.1">
    <property type="nucleotide sequence ID" value="NC_008255.1"/>
</dbReference>
<keyword evidence="3" id="KW-1185">Reference proteome</keyword>
<dbReference type="NCBIfam" id="TIGR04183">
    <property type="entry name" value="Por_Secre_tail"/>
    <property type="match status" value="1"/>
</dbReference>